<evidence type="ECO:0000313" key="4">
    <source>
        <dbReference type="Proteomes" id="UP000521943"/>
    </source>
</evidence>
<evidence type="ECO:0000313" key="3">
    <source>
        <dbReference type="EMBL" id="KAF6760982.1"/>
    </source>
</evidence>
<feature type="region of interest" description="Disordered" evidence="1">
    <location>
        <begin position="176"/>
        <end position="216"/>
    </location>
</feature>
<evidence type="ECO:0000256" key="1">
    <source>
        <dbReference type="SAM" id="MobiDB-lite"/>
    </source>
</evidence>
<feature type="chain" id="PRO_5034477861" evidence="2">
    <location>
        <begin position="22"/>
        <end position="216"/>
    </location>
</feature>
<dbReference type="EMBL" id="JACGCI010000011">
    <property type="protein sequence ID" value="KAF6760982.1"/>
    <property type="molecule type" value="Genomic_DNA"/>
</dbReference>
<accession>A0A8H6MEG2</accession>
<keyword evidence="2" id="KW-0732">Signal</keyword>
<feature type="compositionally biased region" description="Basic residues" evidence="1">
    <location>
        <begin position="193"/>
        <end position="206"/>
    </location>
</feature>
<gene>
    <name evidence="3" type="ORF">DFP72DRAFT_1062705</name>
</gene>
<keyword evidence="4" id="KW-1185">Reference proteome</keyword>
<dbReference type="OrthoDB" id="3096262at2759"/>
<feature type="signal peptide" evidence="2">
    <location>
        <begin position="1"/>
        <end position="21"/>
    </location>
</feature>
<evidence type="ECO:0000256" key="2">
    <source>
        <dbReference type="SAM" id="SignalP"/>
    </source>
</evidence>
<comment type="caution">
    <text evidence="3">The sequence shown here is derived from an EMBL/GenBank/DDBJ whole genome shotgun (WGS) entry which is preliminary data.</text>
</comment>
<reference evidence="3 4" key="1">
    <citation type="submission" date="2020-07" db="EMBL/GenBank/DDBJ databases">
        <title>Comparative genomics of pyrophilous fungi reveals a link between fire events and developmental genes.</title>
        <authorList>
            <consortium name="DOE Joint Genome Institute"/>
            <person name="Steindorff A.S."/>
            <person name="Carver A."/>
            <person name="Calhoun S."/>
            <person name="Stillman K."/>
            <person name="Liu H."/>
            <person name="Lipzen A."/>
            <person name="Pangilinan J."/>
            <person name="Labutti K."/>
            <person name="Bruns T.D."/>
            <person name="Grigoriev I.V."/>
        </authorList>
    </citation>
    <scope>NUCLEOTIDE SEQUENCE [LARGE SCALE GENOMIC DNA]</scope>
    <source>
        <strain evidence="3 4">CBS 144469</strain>
    </source>
</reference>
<dbReference type="Proteomes" id="UP000521943">
    <property type="component" value="Unassembled WGS sequence"/>
</dbReference>
<proteinExistence type="predicted"/>
<sequence>MRLTLRPLITLFLGVGSFVLSATCSHNGVAERSFGDGYDVLDARETVDVPFQPSLRGFLEDAVVAHRRAVQEYDDLEARVPAQQFELLINLGDGDPPEWGEITMMVTTRTRLSEVQRFAAPRLAQRQRQRGIAIPPENIDLWGPDGFLGRGATRTLGDAGINENNAEITATFDLLETLGSPPPTPTILPNQPRGKRPRKLPKKTPARKGSPPGRRR</sequence>
<dbReference type="AlphaFoldDB" id="A0A8H6MEG2"/>
<organism evidence="3 4">
    <name type="scientific">Ephemerocybe angulata</name>
    <dbReference type="NCBI Taxonomy" id="980116"/>
    <lineage>
        <taxon>Eukaryota</taxon>
        <taxon>Fungi</taxon>
        <taxon>Dikarya</taxon>
        <taxon>Basidiomycota</taxon>
        <taxon>Agaricomycotina</taxon>
        <taxon>Agaricomycetes</taxon>
        <taxon>Agaricomycetidae</taxon>
        <taxon>Agaricales</taxon>
        <taxon>Agaricineae</taxon>
        <taxon>Psathyrellaceae</taxon>
        <taxon>Ephemerocybe</taxon>
    </lineage>
</organism>
<protein>
    <submittedName>
        <fullName evidence="3">Uncharacterized protein</fullName>
    </submittedName>
</protein>
<name>A0A8H6MEG2_9AGAR</name>